<dbReference type="InterPro" id="IPR011990">
    <property type="entry name" value="TPR-like_helical_dom_sf"/>
</dbReference>
<dbReference type="SMART" id="SM00028">
    <property type="entry name" value="TPR"/>
    <property type="match status" value="5"/>
</dbReference>
<dbReference type="InterPro" id="IPR019734">
    <property type="entry name" value="TPR_rpt"/>
</dbReference>
<dbReference type="EMBL" id="KZ305086">
    <property type="protein sequence ID" value="PIA28463.1"/>
    <property type="molecule type" value="Genomic_DNA"/>
</dbReference>
<gene>
    <name evidence="2" type="ORF">AQUCO_06900023v1</name>
</gene>
<dbReference type="SUPFAM" id="SSF48452">
    <property type="entry name" value="TPR-like"/>
    <property type="match status" value="2"/>
</dbReference>
<dbReference type="Pfam" id="PF13424">
    <property type="entry name" value="TPR_12"/>
    <property type="match status" value="1"/>
</dbReference>
<reference evidence="2 3" key="1">
    <citation type="submission" date="2017-09" db="EMBL/GenBank/DDBJ databases">
        <title>WGS assembly of Aquilegia coerulea Goldsmith.</title>
        <authorList>
            <person name="Hodges S."/>
            <person name="Kramer E."/>
            <person name="Nordborg M."/>
            <person name="Tomkins J."/>
            <person name="Borevitz J."/>
            <person name="Derieg N."/>
            <person name="Yan J."/>
            <person name="Mihaltcheva S."/>
            <person name="Hayes R.D."/>
            <person name="Rokhsar D."/>
        </authorList>
    </citation>
    <scope>NUCLEOTIDE SEQUENCE [LARGE SCALE GENOMIC DNA]</scope>
    <source>
        <strain evidence="3">cv. Goldsmith</strain>
    </source>
</reference>
<dbReference type="Gene3D" id="1.25.40.10">
    <property type="entry name" value="Tetratricopeptide repeat domain"/>
    <property type="match status" value="2"/>
</dbReference>
<dbReference type="STRING" id="218851.A0A2G5CB32"/>
<dbReference type="PANTHER" id="PTHR47689">
    <property type="entry name" value="TETRATRICOPEPTIDE REPEAT (TPR)-LIKE SUPERFAMILY PROTEIN"/>
    <property type="match status" value="1"/>
</dbReference>
<keyword evidence="1" id="KW-0802">TPR repeat</keyword>
<proteinExistence type="predicted"/>
<dbReference type="EMBL" id="KZ305086">
    <property type="protein sequence ID" value="PIA28464.1"/>
    <property type="molecule type" value="Genomic_DNA"/>
</dbReference>
<dbReference type="PROSITE" id="PS50005">
    <property type="entry name" value="TPR"/>
    <property type="match status" value="1"/>
</dbReference>
<feature type="repeat" description="TPR" evidence="1">
    <location>
        <begin position="205"/>
        <end position="238"/>
    </location>
</feature>
<dbReference type="Pfam" id="PF13374">
    <property type="entry name" value="TPR_10"/>
    <property type="match status" value="1"/>
</dbReference>
<dbReference type="FunCoup" id="A0A2G5CB32">
    <property type="interactions" value="451"/>
</dbReference>
<evidence type="ECO:0000256" key="1">
    <source>
        <dbReference type="PROSITE-ProRule" id="PRU00339"/>
    </source>
</evidence>
<dbReference type="EMBL" id="KZ305086">
    <property type="protein sequence ID" value="PIA28462.1"/>
    <property type="molecule type" value="Genomic_DNA"/>
</dbReference>
<dbReference type="OrthoDB" id="1658288at2759"/>
<dbReference type="PANTHER" id="PTHR47689:SF2">
    <property type="entry name" value="TETRATRICOPEPTIDE REPEAT (TPR)-LIKE SUPERFAMILY PROTEIN"/>
    <property type="match status" value="1"/>
</dbReference>
<evidence type="ECO:0000313" key="3">
    <source>
        <dbReference type="Proteomes" id="UP000230069"/>
    </source>
</evidence>
<evidence type="ECO:0000313" key="2">
    <source>
        <dbReference type="EMBL" id="PIA28463.1"/>
    </source>
</evidence>
<protein>
    <submittedName>
        <fullName evidence="2">Uncharacterized protein</fullName>
    </submittedName>
</protein>
<dbReference type="AlphaFoldDB" id="A0A2G5CB32"/>
<accession>A0A2G5CB32</accession>
<sequence length="547" mass="61942">MFYHQAIGLLRRIRFSAPTTVTTSCRRSNITSLFTSRTSNTSISCQFDSEFLPWKKKPKDIALWILYSQAAIFIGINGTVAYAQDVPLDSGSKNSTEKAGSSDLRRIEDGSVISNIHTIKWRIYTDNGKNLSMQGKLEEAERYFVLALQEANEGFGEKEPHVASACNNLAELYRVKKEFHKAEPLYLEAVKILEESYGPDDVRVAAAFHNLGQFYLVQRKLREAHMYYEKALKIKGRVLGHGHPDYADTMYHLGTVMYLEGKERDSETLIQNSIKILEEGGQGESAICLRRLRYLSQIYLNSNRLTEAENVQRKILQIVELSKGWNSLDTVIAAERLALTLQSIGHLKEAKDLLQQCLDARKVRLPEDHIQIGANMLHMARVAILSSNLLMKVDYSEARGKLNEAKILLDNSIKIAQCYLNAPTQKRNNPKDEHAAFLILLQSFIALGVLETTKQELEEPKADRSSLSNAEHAFHQCITAFKEAVQSETLRQSCNSPDVRAEYLTCLKHLTSLISESRENRTQHSILHDLKAEIKSVETDLSRKKKS</sequence>
<organism evidence="2 3">
    <name type="scientific">Aquilegia coerulea</name>
    <name type="common">Rocky mountain columbine</name>
    <dbReference type="NCBI Taxonomy" id="218851"/>
    <lineage>
        <taxon>Eukaryota</taxon>
        <taxon>Viridiplantae</taxon>
        <taxon>Streptophyta</taxon>
        <taxon>Embryophyta</taxon>
        <taxon>Tracheophyta</taxon>
        <taxon>Spermatophyta</taxon>
        <taxon>Magnoliopsida</taxon>
        <taxon>Ranunculales</taxon>
        <taxon>Ranunculaceae</taxon>
        <taxon>Thalictroideae</taxon>
        <taxon>Aquilegia</taxon>
    </lineage>
</organism>
<keyword evidence="3" id="KW-1185">Reference proteome</keyword>
<name>A0A2G5CB32_AQUCA</name>
<dbReference type="Proteomes" id="UP000230069">
    <property type="component" value="Unassembled WGS sequence"/>
</dbReference>